<evidence type="ECO:0000313" key="2">
    <source>
        <dbReference type="EMBL" id="BBP91953.1"/>
    </source>
</evidence>
<accession>A0A5S9MFS5</accession>
<dbReference type="InterPro" id="IPR052927">
    <property type="entry name" value="DCC_oxidoreductase"/>
</dbReference>
<protein>
    <recommendedName>
        <fullName evidence="4">Thiol-disulfide oxidoreductase</fullName>
    </recommendedName>
</protein>
<keyword evidence="1" id="KW-0472">Membrane</keyword>
<keyword evidence="1" id="KW-1133">Transmembrane helix</keyword>
<dbReference type="EMBL" id="AP021906">
    <property type="protein sequence ID" value="BBP91953.1"/>
    <property type="molecule type" value="Genomic_DNA"/>
</dbReference>
<proteinExistence type="predicted"/>
<keyword evidence="1" id="KW-0812">Transmembrane</keyword>
<dbReference type="AlphaFoldDB" id="A0A5S9MFS5"/>
<dbReference type="InterPro" id="IPR007263">
    <property type="entry name" value="DCC1-like"/>
</dbReference>
<dbReference type="Pfam" id="PF04134">
    <property type="entry name" value="DCC1-like"/>
    <property type="match status" value="1"/>
</dbReference>
<dbReference type="PANTHER" id="PTHR33639">
    <property type="entry name" value="THIOL-DISULFIDE OXIDOREDUCTASE DCC"/>
    <property type="match status" value="1"/>
</dbReference>
<reference evidence="2 3" key="1">
    <citation type="submission" date="2019-12" db="EMBL/GenBank/DDBJ databases">
        <title>Full genome sequence of a Bacillus safensis strain isolated from commercially available natto in Indonesia.</title>
        <authorList>
            <person name="Yoshida M."/>
            <person name="Uomi M."/>
            <person name="Waturangi D."/>
            <person name="Ekaputri J.J."/>
            <person name="Setiamarga D.H.E."/>
        </authorList>
    </citation>
    <scope>NUCLEOTIDE SEQUENCE [LARGE SCALE GENOMIC DNA]</scope>
    <source>
        <strain evidence="2 3">IDN1</strain>
    </source>
</reference>
<dbReference type="PANTHER" id="PTHR33639:SF2">
    <property type="entry name" value="DUF393 DOMAIN-CONTAINING PROTEIN"/>
    <property type="match status" value="1"/>
</dbReference>
<gene>
    <name evidence="2" type="ORF">BsIDN1_55710</name>
</gene>
<evidence type="ECO:0000313" key="3">
    <source>
        <dbReference type="Proteomes" id="UP000464658"/>
    </source>
</evidence>
<organism evidence="2 3">
    <name type="scientific">Bacillus safensis</name>
    <dbReference type="NCBI Taxonomy" id="561879"/>
    <lineage>
        <taxon>Bacteria</taxon>
        <taxon>Bacillati</taxon>
        <taxon>Bacillota</taxon>
        <taxon>Bacilli</taxon>
        <taxon>Bacillales</taxon>
        <taxon>Bacillaceae</taxon>
        <taxon>Bacillus</taxon>
    </lineage>
</organism>
<name>A0A5S9MFS5_BACIA</name>
<feature type="transmembrane region" description="Helical" evidence="1">
    <location>
        <begin position="6"/>
        <end position="27"/>
    </location>
</feature>
<dbReference type="Proteomes" id="UP000464658">
    <property type="component" value="Chromosome"/>
</dbReference>
<evidence type="ECO:0000256" key="1">
    <source>
        <dbReference type="SAM" id="Phobius"/>
    </source>
</evidence>
<dbReference type="GO" id="GO:0015035">
    <property type="term" value="F:protein-disulfide reductase activity"/>
    <property type="evidence" value="ECO:0007669"/>
    <property type="project" value="InterPro"/>
</dbReference>
<sequence length="49" mass="5532">MHSTHPPHLILFDGVCNVCSGAVQFVIKRDPNERMMFASLQSDTGQRIF</sequence>
<evidence type="ECO:0008006" key="4">
    <source>
        <dbReference type="Google" id="ProtNLM"/>
    </source>
</evidence>